<feature type="compositionally biased region" description="Polar residues" evidence="2">
    <location>
        <begin position="131"/>
        <end position="145"/>
    </location>
</feature>
<evidence type="ECO:0000256" key="1">
    <source>
        <dbReference type="ARBA" id="ARBA00009275"/>
    </source>
</evidence>
<dbReference type="EMBL" id="BMAT01005989">
    <property type="protein sequence ID" value="GFS03648.1"/>
    <property type="molecule type" value="Genomic_DNA"/>
</dbReference>
<gene>
    <name evidence="3" type="ORF">ElyMa_002892000</name>
</gene>
<comment type="similarity">
    <text evidence="1">Belongs to the metallo-dependent hydrolases superfamily. TatD-type hydrolase family.</text>
</comment>
<dbReference type="PANTHER" id="PTHR46363:SF1">
    <property type="entry name" value="DEOXYRIBONUCLEASE TATDN2-RELATED"/>
    <property type="match status" value="1"/>
</dbReference>
<dbReference type="PANTHER" id="PTHR46363">
    <property type="entry name" value="DEOXYRIBONUCLEASE TATDN2-RELATED"/>
    <property type="match status" value="1"/>
</dbReference>
<organism evidence="3 4">
    <name type="scientific">Elysia marginata</name>
    <dbReference type="NCBI Taxonomy" id="1093978"/>
    <lineage>
        <taxon>Eukaryota</taxon>
        <taxon>Metazoa</taxon>
        <taxon>Spiralia</taxon>
        <taxon>Lophotrochozoa</taxon>
        <taxon>Mollusca</taxon>
        <taxon>Gastropoda</taxon>
        <taxon>Heterobranchia</taxon>
        <taxon>Euthyneura</taxon>
        <taxon>Panpulmonata</taxon>
        <taxon>Sacoglossa</taxon>
        <taxon>Placobranchoidea</taxon>
        <taxon>Plakobranchidae</taxon>
        <taxon>Elysia</taxon>
    </lineage>
</organism>
<evidence type="ECO:0000313" key="3">
    <source>
        <dbReference type="EMBL" id="GFS03648.1"/>
    </source>
</evidence>
<dbReference type="Proteomes" id="UP000762676">
    <property type="component" value="Unassembled WGS sequence"/>
</dbReference>
<keyword evidence="4" id="KW-1185">Reference proteome</keyword>
<dbReference type="Pfam" id="PF01026">
    <property type="entry name" value="TatD_DNase"/>
    <property type="match status" value="1"/>
</dbReference>
<evidence type="ECO:0000313" key="4">
    <source>
        <dbReference type="Proteomes" id="UP000762676"/>
    </source>
</evidence>
<sequence length="361" mass="40636">MAFAHQDLRDITISPALVGAMERLSTFQRWSRPVNKTEWVTRRLPALLLHWRVLGSLINQLTRAQQVAFAHWRPRTNTPMLEVQDSVVEEIDNLLAEEAPGPTVDEEAMETDSTEPSIETVNEVPEAGSRSEPTVGSYASVTAQPATVRRETACDEEPQLYDGHFHLDRMLGKDARVSEMLRMPLSRRPGTTGRLRGGVVVFCDPHSYPRNVDRIVDVPWFIPAVDIHPKQVITWTASEKESFKILMRSPKIKALGEVGLDFQARHTEKQEEVLCYILRAYADPAEPVILHLRGPKGNEDVAYSRGLKLAKECQRTRPSRSSCTASTGDPLHLPNGVNIFQMFTLVSRDWSLPSGRTRNRG</sequence>
<name>A0AAV4HZR6_9GAST</name>
<dbReference type="InterPro" id="IPR001130">
    <property type="entry name" value="TatD-like"/>
</dbReference>
<feature type="compositionally biased region" description="Acidic residues" evidence="2">
    <location>
        <begin position="104"/>
        <end position="113"/>
    </location>
</feature>
<protein>
    <submittedName>
        <fullName evidence="3">TatD DNase family protein</fullName>
    </submittedName>
</protein>
<proteinExistence type="inferred from homology"/>
<dbReference type="Gene3D" id="3.20.20.140">
    <property type="entry name" value="Metal-dependent hydrolases"/>
    <property type="match status" value="1"/>
</dbReference>
<dbReference type="InterPro" id="IPR032466">
    <property type="entry name" value="Metal_Hydrolase"/>
</dbReference>
<reference evidence="3 4" key="1">
    <citation type="journal article" date="2021" name="Elife">
        <title>Chloroplast acquisition without the gene transfer in kleptoplastic sea slugs, Plakobranchus ocellatus.</title>
        <authorList>
            <person name="Maeda T."/>
            <person name="Takahashi S."/>
            <person name="Yoshida T."/>
            <person name="Shimamura S."/>
            <person name="Takaki Y."/>
            <person name="Nagai Y."/>
            <person name="Toyoda A."/>
            <person name="Suzuki Y."/>
            <person name="Arimoto A."/>
            <person name="Ishii H."/>
            <person name="Satoh N."/>
            <person name="Nishiyama T."/>
            <person name="Hasebe M."/>
            <person name="Maruyama T."/>
            <person name="Minagawa J."/>
            <person name="Obokata J."/>
            <person name="Shigenobu S."/>
        </authorList>
    </citation>
    <scope>NUCLEOTIDE SEQUENCE [LARGE SCALE GENOMIC DNA]</scope>
</reference>
<dbReference type="AlphaFoldDB" id="A0AAV4HZR6"/>
<accession>A0AAV4HZR6</accession>
<dbReference type="SUPFAM" id="SSF51556">
    <property type="entry name" value="Metallo-dependent hydrolases"/>
    <property type="match status" value="1"/>
</dbReference>
<dbReference type="GO" id="GO:0016788">
    <property type="term" value="F:hydrolase activity, acting on ester bonds"/>
    <property type="evidence" value="ECO:0007669"/>
    <property type="project" value="InterPro"/>
</dbReference>
<evidence type="ECO:0000256" key="2">
    <source>
        <dbReference type="SAM" id="MobiDB-lite"/>
    </source>
</evidence>
<feature type="region of interest" description="Disordered" evidence="2">
    <location>
        <begin position="100"/>
        <end position="148"/>
    </location>
</feature>
<comment type="caution">
    <text evidence="3">The sequence shown here is derived from an EMBL/GenBank/DDBJ whole genome shotgun (WGS) entry which is preliminary data.</text>
</comment>